<dbReference type="Proteomes" id="UP000092876">
    <property type="component" value="Unassembled WGS sequence"/>
</dbReference>
<dbReference type="Pfam" id="PF00593">
    <property type="entry name" value="TonB_dep_Rec_b-barrel"/>
    <property type="match status" value="1"/>
</dbReference>
<evidence type="ECO:0000259" key="13">
    <source>
        <dbReference type="Pfam" id="PF00593"/>
    </source>
</evidence>
<dbReference type="InterPro" id="IPR039426">
    <property type="entry name" value="TonB-dep_rcpt-like"/>
</dbReference>
<keyword evidence="4" id="KW-0410">Iron transport</keyword>
<dbReference type="GeneID" id="94234960"/>
<evidence type="ECO:0000256" key="3">
    <source>
        <dbReference type="ARBA" id="ARBA00022452"/>
    </source>
</evidence>
<keyword evidence="5 11" id="KW-0812">Transmembrane</keyword>
<dbReference type="EMBL" id="FLQP01000028">
    <property type="protein sequence ID" value="SBS64588.1"/>
    <property type="molecule type" value="Genomic_DNA"/>
</dbReference>
<evidence type="ECO:0000256" key="12">
    <source>
        <dbReference type="RuleBase" id="RU003357"/>
    </source>
</evidence>
<proteinExistence type="inferred from homology"/>
<gene>
    <name evidence="15" type="primary">fyuA</name>
    <name evidence="15" type="ORF">VAT7223_02275</name>
</gene>
<keyword evidence="15" id="KW-0675">Receptor</keyword>
<dbReference type="InterPro" id="IPR036942">
    <property type="entry name" value="Beta-barrel_TonB_sf"/>
</dbReference>
<feature type="domain" description="TonB-dependent receptor plug" evidence="14">
    <location>
        <begin position="48"/>
        <end position="151"/>
    </location>
</feature>
<keyword evidence="2 11" id="KW-0813">Transport</keyword>
<evidence type="ECO:0000256" key="5">
    <source>
        <dbReference type="ARBA" id="ARBA00022692"/>
    </source>
</evidence>
<accession>A0A1C3ITE6</accession>
<evidence type="ECO:0000256" key="8">
    <source>
        <dbReference type="ARBA" id="ARBA00023077"/>
    </source>
</evidence>
<feature type="domain" description="TonB-dependent receptor-like beta-barrel" evidence="13">
    <location>
        <begin position="275"/>
        <end position="623"/>
    </location>
</feature>
<evidence type="ECO:0000256" key="6">
    <source>
        <dbReference type="ARBA" id="ARBA00023004"/>
    </source>
</evidence>
<dbReference type="PANTHER" id="PTHR32552">
    <property type="entry name" value="FERRICHROME IRON RECEPTOR-RELATED"/>
    <property type="match status" value="1"/>
</dbReference>
<dbReference type="RefSeq" id="WP_065679247.1">
    <property type="nucleotide sequence ID" value="NZ_AP025461.1"/>
</dbReference>
<evidence type="ECO:0000259" key="14">
    <source>
        <dbReference type="Pfam" id="PF07715"/>
    </source>
</evidence>
<protein>
    <submittedName>
        <fullName evidence="15">Pesticin receptor</fullName>
    </submittedName>
</protein>
<name>A0A1C3ITE6_9VIBR</name>
<dbReference type="GO" id="GO:0006826">
    <property type="term" value="P:iron ion transport"/>
    <property type="evidence" value="ECO:0007669"/>
    <property type="project" value="UniProtKB-KW"/>
</dbReference>
<evidence type="ECO:0000256" key="9">
    <source>
        <dbReference type="ARBA" id="ARBA00023136"/>
    </source>
</evidence>
<dbReference type="Gene3D" id="2.40.170.20">
    <property type="entry name" value="TonB-dependent receptor, beta-barrel domain"/>
    <property type="match status" value="1"/>
</dbReference>
<keyword evidence="6" id="KW-0408">Iron</keyword>
<dbReference type="PANTHER" id="PTHR32552:SF81">
    <property type="entry name" value="TONB-DEPENDENT OUTER MEMBRANE RECEPTOR"/>
    <property type="match status" value="1"/>
</dbReference>
<dbReference type="InterPro" id="IPR012910">
    <property type="entry name" value="Plug_dom"/>
</dbReference>
<organism evidence="15 16">
    <name type="scientific">Vibrio atlanticus</name>
    <dbReference type="NCBI Taxonomy" id="693153"/>
    <lineage>
        <taxon>Bacteria</taxon>
        <taxon>Pseudomonadati</taxon>
        <taxon>Pseudomonadota</taxon>
        <taxon>Gammaproteobacteria</taxon>
        <taxon>Vibrionales</taxon>
        <taxon>Vibrionaceae</taxon>
        <taxon>Vibrio</taxon>
    </lineage>
</organism>
<dbReference type="AlphaFoldDB" id="A0A1C3ITE6"/>
<keyword evidence="3 11" id="KW-1134">Transmembrane beta strand</keyword>
<dbReference type="Pfam" id="PF07715">
    <property type="entry name" value="Plug"/>
    <property type="match status" value="1"/>
</dbReference>
<evidence type="ECO:0000256" key="2">
    <source>
        <dbReference type="ARBA" id="ARBA00022448"/>
    </source>
</evidence>
<dbReference type="SUPFAM" id="SSF56935">
    <property type="entry name" value="Porins"/>
    <property type="match status" value="1"/>
</dbReference>
<comment type="similarity">
    <text evidence="11 12">Belongs to the TonB-dependent receptor family.</text>
</comment>
<keyword evidence="9 11" id="KW-0472">Membrane</keyword>
<evidence type="ECO:0000256" key="1">
    <source>
        <dbReference type="ARBA" id="ARBA00004571"/>
    </source>
</evidence>
<keyword evidence="7" id="KW-0406">Ion transport</keyword>
<keyword evidence="10 11" id="KW-0998">Cell outer membrane</keyword>
<dbReference type="CDD" id="cd01347">
    <property type="entry name" value="ligand_gated_channel"/>
    <property type="match status" value="1"/>
</dbReference>
<sequence>MYNISSPRTVIASAILTIMGSSYSYAEEILPVMEVVVVEATKFDTPLTQVNNSVVVKTGEELEKAGIYQVKDLEMVFPGLLIQTRGNRTYANTTVRGISSPDYYSPAVSIYVDGILQDNAFVTQPLINVEKVELLRGPQGTLYGGNAQGGVINIVTRREVDSTEVKTSALYSNLSQQIDTVVSTRLSDSLSADIAARYVYDEGDIKHAASEKKDANDADEKSVKVRLHYLPNDSKLSATLSISTDKLDSHEEWYLTEREHDSGVKDAPIPKLKRDVNTFALNLGYDLGSSQITSITAYQTREIDRKYVYGNYQEDQNKFSQELRLNQQYNDRFSYVLGGYLESRRLDVSANSARNKLDYDTYALFGQANYQFVPQWDLTLGARASYLKVNSNFNGNPAWGINPFNKEQTESTVSPKAAIGWQANEQTRIYASVTSGYRPGGYNVVPLSNADANGYDAENSLNGELGWRTSFANQKVDFSGALYWIKTEDIQLYTGTPGNQTLKNMGEAVSKGIETELAFYLTDDLTITAAGTYGRSTFESNNSTFEGNRLPYAPDTTATFGFNYYLPVTGVQGDISINSQARYNSKIHFNEANSLSQSAYTLVDLSINYDYNQDLSISLFSNNITDKEYTTYAFSYGQTYSNYGTGREIGVKAKYEW</sequence>
<reference evidence="16" key="1">
    <citation type="submission" date="2016-06" db="EMBL/GenBank/DDBJ databases">
        <authorList>
            <person name="Rodrigo-Torres Lidia"/>
            <person name="Arahal R.David."/>
        </authorList>
    </citation>
    <scope>NUCLEOTIDE SEQUENCE [LARGE SCALE GENOMIC DNA]</scope>
    <source>
        <strain evidence="16">CECT 7223</strain>
    </source>
</reference>
<evidence type="ECO:0000313" key="16">
    <source>
        <dbReference type="Proteomes" id="UP000092876"/>
    </source>
</evidence>
<dbReference type="PROSITE" id="PS52016">
    <property type="entry name" value="TONB_DEPENDENT_REC_3"/>
    <property type="match status" value="1"/>
</dbReference>
<evidence type="ECO:0000313" key="15">
    <source>
        <dbReference type="EMBL" id="SBS64588.1"/>
    </source>
</evidence>
<evidence type="ECO:0000256" key="4">
    <source>
        <dbReference type="ARBA" id="ARBA00022496"/>
    </source>
</evidence>
<dbReference type="GO" id="GO:0009279">
    <property type="term" value="C:cell outer membrane"/>
    <property type="evidence" value="ECO:0007669"/>
    <property type="project" value="UniProtKB-SubCell"/>
</dbReference>
<dbReference type="InterPro" id="IPR000531">
    <property type="entry name" value="Beta-barrel_TonB"/>
</dbReference>
<comment type="subcellular location">
    <subcellularLocation>
        <location evidence="1 11">Cell outer membrane</location>
        <topology evidence="1 11">Multi-pass membrane protein</topology>
    </subcellularLocation>
</comment>
<evidence type="ECO:0000256" key="10">
    <source>
        <dbReference type="ARBA" id="ARBA00023237"/>
    </source>
</evidence>
<evidence type="ECO:0000256" key="11">
    <source>
        <dbReference type="PROSITE-ProRule" id="PRU01360"/>
    </source>
</evidence>
<evidence type="ECO:0000256" key="7">
    <source>
        <dbReference type="ARBA" id="ARBA00023065"/>
    </source>
</evidence>
<keyword evidence="8 12" id="KW-0798">TonB box</keyword>